<dbReference type="PROSITE" id="PS51918">
    <property type="entry name" value="RADICAL_SAM"/>
    <property type="match status" value="1"/>
</dbReference>
<comment type="cofactor">
    <cofactor evidence="14">
        <name>[4Fe-4S] cluster</name>
        <dbReference type="ChEBI" id="CHEBI:49883"/>
    </cofactor>
    <text evidence="14">Binds 1 [4Fe-4S] cluster. The cluster is coordinated with 3 cysteines and an exchangeable S-adenosyl-L-methionine.</text>
</comment>
<keyword evidence="10 14" id="KW-0479">Metal-binding</keyword>
<comment type="catalytic activity">
    <reaction evidence="14">
        <text>adenosine(37) in tRNA + 2 reduced [2Fe-2S]-[ferredoxin] + 2 S-adenosyl-L-methionine = 2-methyladenosine(37) in tRNA + 5'-deoxyadenosine + L-methionine + 2 oxidized [2Fe-2S]-[ferredoxin] + S-adenosyl-L-homocysteine</text>
        <dbReference type="Rhea" id="RHEA:43332"/>
        <dbReference type="Rhea" id="RHEA-COMP:10000"/>
        <dbReference type="Rhea" id="RHEA-COMP:10001"/>
        <dbReference type="Rhea" id="RHEA-COMP:10162"/>
        <dbReference type="Rhea" id="RHEA-COMP:10485"/>
        <dbReference type="ChEBI" id="CHEBI:17319"/>
        <dbReference type="ChEBI" id="CHEBI:33737"/>
        <dbReference type="ChEBI" id="CHEBI:33738"/>
        <dbReference type="ChEBI" id="CHEBI:57844"/>
        <dbReference type="ChEBI" id="CHEBI:57856"/>
        <dbReference type="ChEBI" id="CHEBI:59789"/>
        <dbReference type="ChEBI" id="CHEBI:74411"/>
        <dbReference type="ChEBI" id="CHEBI:74497"/>
        <dbReference type="EC" id="2.1.1.192"/>
    </reaction>
</comment>
<keyword evidence="4 14" id="KW-0963">Cytoplasm</keyword>
<proteinExistence type="inferred from homology"/>
<dbReference type="InterPro" id="IPR048641">
    <property type="entry name" value="RlmN_N"/>
</dbReference>
<evidence type="ECO:0000256" key="11">
    <source>
        <dbReference type="ARBA" id="ARBA00023004"/>
    </source>
</evidence>
<feature type="binding site" evidence="14">
    <location>
        <position position="291"/>
    </location>
    <ligand>
        <name>S-adenosyl-L-methionine</name>
        <dbReference type="ChEBI" id="CHEBI:59789"/>
    </ligand>
</feature>
<feature type="binding site" evidence="14">
    <location>
        <position position="112"/>
    </location>
    <ligand>
        <name>[4Fe-4S] cluster</name>
        <dbReference type="ChEBI" id="CHEBI:49883"/>
        <note>4Fe-4S-S-AdoMet</note>
    </ligand>
</feature>
<feature type="binding site" evidence="14">
    <location>
        <begin position="215"/>
        <end position="217"/>
    </location>
    <ligand>
        <name>S-adenosyl-L-methionine</name>
        <dbReference type="ChEBI" id="CHEBI:59789"/>
    </ligand>
</feature>
<dbReference type="Pfam" id="PF04055">
    <property type="entry name" value="Radical_SAM"/>
    <property type="match status" value="1"/>
</dbReference>
<dbReference type="GO" id="GO:0000049">
    <property type="term" value="F:tRNA binding"/>
    <property type="evidence" value="ECO:0007669"/>
    <property type="project" value="UniProtKB-UniRule"/>
</dbReference>
<evidence type="ECO:0000256" key="9">
    <source>
        <dbReference type="ARBA" id="ARBA00022694"/>
    </source>
</evidence>
<dbReference type="SFLD" id="SFLDS00029">
    <property type="entry name" value="Radical_SAM"/>
    <property type="match status" value="1"/>
</dbReference>
<evidence type="ECO:0000256" key="6">
    <source>
        <dbReference type="ARBA" id="ARBA00022603"/>
    </source>
</evidence>
<evidence type="ECO:0000256" key="10">
    <source>
        <dbReference type="ARBA" id="ARBA00022723"/>
    </source>
</evidence>
<evidence type="ECO:0000259" key="15">
    <source>
        <dbReference type="PROSITE" id="PS51918"/>
    </source>
</evidence>
<keyword evidence="5 14" id="KW-0698">rRNA processing</keyword>
<accession>A0A2J6WIF6</accession>
<dbReference type="AlphaFoldDB" id="A0A2J6WIF6"/>
<organism evidence="16 17">
    <name type="scientific">Thermodesulfovibrio aggregans</name>
    <dbReference type="NCBI Taxonomy" id="86166"/>
    <lineage>
        <taxon>Bacteria</taxon>
        <taxon>Pseudomonadati</taxon>
        <taxon>Nitrospirota</taxon>
        <taxon>Thermodesulfovibrionia</taxon>
        <taxon>Thermodesulfovibrionales</taxon>
        <taxon>Thermodesulfovibrionaceae</taxon>
        <taxon>Thermodesulfovibrio</taxon>
    </lineage>
</organism>
<keyword evidence="8 14" id="KW-0949">S-adenosyl-L-methionine</keyword>
<feature type="active site" description="S-methylcysteine intermediate" evidence="14">
    <location>
        <position position="334"/>
    </location>
</feature>
<comment type="similarity">
    <text evidence="2 14">Belongs to the radical SAM superfamily. RlmN family.</text>
</comment>
<dbReference type="SFLD" id="SFLDF00275">
    <property type="entry name" value="adenosine_C2_methyltransferase"/>
    <property type="match status" value="1"/>
</dbReference>
<evidence type="ECO:0000313" key="16">
    <source>
        <dbReference type="EMBL" id="PMP70155.1"/>
    </source>
</evidence>
<comment type="subcellular location">
    <subcellularLocation>
        <location evidence="1 14">Cytoplasm</location>
    </subcellularLocation>
</comment>
<feature type="binding site" evidence="14">
    <location>
        <position position="119"/>
    </location>
    <ligand>
        <name>[4Fe-4S] cluster</name>
        <dbReference type="ChEBI" id="CHEBI:49883"/>
        <note>4Fe-4S-S-AdoMet</note>
    </ligand>
</feature>
<dbReference type="SUPFAM" id="SSF102114">
    <property type="entry name" value="Radical SAM enzymes"/>
    <property type="match status" value="1"/>
</dbReference>
<dbReference type="CDD" id="cd01335">
    <property type="entry name" value="Radical_SAM"/>
    <property type="match status" value="1"/>
</dbReference>
<dbReference type="HAMAP" id="MF_01849">
    <property type="entry name" value="RNA_methyltr_RlmN"/>
    <property type="match status" value="1"/>
</dbReference>
<reference evidence="16 17" key="1">
    <citation type="submission" date="2018-01" db="EMBL/GenBank/DDBJ databases">
        <title>Metagenomic assembled genomes from two thermal pools in the Uzon Caldera, Kamchatka, Russia.</title>
        <authorList>
            <person name="Wilkins L."/>
            <person name="Ettinger C."/>
        </authorList>
    </citation>
    <scope>NUCLEOTIDE SEQUENCE [LARGE SCALE GENOMIC DNA]</scope>
    <source>
        <strain evidence="16">ZAV-04</strain>
    </source>
</reference>
<evidence type="ECO:0000256" key="3">
    <source>
        <dbReference type="ARBA" id="ARBA00022485"/>
    </source>
</evidence>
<evidence type="ECO:0000256" key="12">
    <source>
        <dbReference type="ARBA" id="ARBA00023014"/>
    </source>
</evidence>
<evidence type="ECO:0000256" key="7">
    <source>
        <dbReference type="ARBA" id="ARBA00022679"/>
    </source>
</evidence>
<dbReference type="Gene3D" id="3.20.20.70">
    <property type="entry name" value="Aldolase class I"/>
    <property type="match status" value="1"/>
</dbReference>
<comment type="function">
    <text evidence="14">Specifically methylates position 2 of adenine 2503 in 23S rRNA and position 2 of adenine 37 in tRNAs.</text>
</comment>
<sequence length="350" mass="40654">MILKNLKNYNNPQIEEIIKNEHLPLYRARQLIHWIYKKFATSIYEITELPKSLKESLSKEYYIGNIKLIERKISKDSTEKFLWELEDKEKIESVLIPDRNRLTLCISSQIGCPLKCRFCLTGRIGFKRNLHAWEIVDQFIQVSRLIKNENKKITNIVFMGMGEPLLNFENVVEALWRFKNLIEFSPRRITISTAGIIPSIKELPKKAPSVKLAISLNASDEKTRTSIMPVNKKYPLRELLKTLKEYPLKPRERITFEYVMLKGVNSSETDALRLAQMLKGIPSKINLIPFNPWEGCEFKKPDEWEVLKFQQILISHGYSVFIRKSKGQDILAACGQLKALYLCSTASTML</sequence>
<dbReference type="InterPro" id="IPR040072">
    <property type="entry name" value="Methyltransferase_A"/>
</dbReference>
<dbReference type="GO" id="GO:0005737">
    <property type="term" value="C:cytoplasm"/>
    <property type="evidence" value="ECO:0007669"/>
    <property type="project" value="UniProtKB-SubCell"/>
</dbReference>
<dbReference type="PANTHER" id="PTHR30544">
    <property type="entry name" value="23S RRNA METHYLTRANSFERASE"/>
    <property type="match status" value="1"/>
</dbReference>
<name>A0A2J6WIF6_9BACT</name>
<keyword evidence="11 14" id="KW-0408">Iron</keyword>
<dbReference type="PIRSF" id="PIRSF006004">
    <property type="entry name" value="CHP00048"/>
    <property type="match status" value="1"/>
</dbReference>
<evidence type="ECO:0000313" key="17">
    <source>
        <dbReference type="Proteomes" id="UP000242288"/>
    </source>
</evidence>
<comment type="miscellaneous">
    <text evidence="14">Reaction proceeds by a ping-pong mechanism involving intermediate methylation of a conserved cysteine residue.</text>
</comment>
<comment type="caution">
    <text evidence="16">The sequence shown here is derived from an EMBL/GenBank/DDBJ whole genome shotgun (WGS) entry which is preliminary data.</text>
</comment>
<dbReference type="InterPro" id="IPR013785">
    <property type="entry name" value="Aldolase_TIM"/>
</dbReference>
<dbReference type="InterPro" id="IPR058240">
    <property type="entry name" value="rSAM_sf"/>
</dbReference>
<feature type="domain" description="Radical SAM core" evidence="15">
    <location>
        <begin position="98"/>
        <end position="329"/>
    </location>
</feature>
<dbReference type="PANTHER" id="PTHR30544:SF5">
    <property type="entry name" value="RADICAL SAM CORE DOMAIN-CONTAINING PROTEIN"/>
    <property type="match status" value="1"/>
</dbReference>
<dbReference type="GO" id="GO:0030488">
    <property type="term" value="P:tRNA methylation"/>
    <property type="evidence" value="ECO:0007669"/>
    <property type="project" value="UniProtKB-UniRule"/>
</dbReference>
<comment type="caution">
    <text evidence="14">Lacks conserved residue(s) required for the propagation of feature annotation.</text>
</comment>
<dbReference type="EMBL" id="PNIO01000046">
    <property type="protein sequence ID" value="PMP70155.1"/>
    <property type="molecule type" value="Genomic_DNA"/>
</dbReference>
<evidence type="ECO:0000256" key="2">
    <source>
        <dbReference type="ARBA" id="ARBA00007544"/>
    </source>
</evidence>
<dbReference type="GO" id="GO:0070475">
    <property type="term" value="P:rRNA base methylation"/>
    <property type="evidence" value="ECO:0007669"/>
    <property type="project" value="UniProtKB-UniRule"/>
</dbReference>
<dbReference type="InterPro" id="IPR007197">
    <property type="entry name" value="rSAM"/>
</dbReference>
<keyword evidence="9 14" id="KW-0819">tRNA processing</keyword>
<feature type="active site" description="Proton acceptor" evidence="14">
    <location>
        <position position="92"/>
    </location>
</feature>
<dbReference type="GO" id="GO:0046872">
    <property type="term" value="F:metal ion binding"/>
    <property type="evidence" value="ECO:0007669"/>
    <property type="project" value="UniProtKB-KW"/>
</dbReference>
<keyword evidence="6 14" id="KW-0489">Methyltransferase</keyword>
<feature type="binding site" evidence="14">
    <location>
        <position position="192"/>
    </location>
    <ligand>
        <name>S-adenosyl-L-methionine</name>
        <dbReference type="ChEBI" id="CHEBI:59789"/>
    </ligand>
</feature>
<dbReference type="GO" id="GO:0070040">
    <property type="term" value="F:rRNA (adenine(2503)-C2-)-methyltransferase activity"/>
    <property type="evidence" value="ECO:0007669"/>
    <property type="project" value="UniProtKB-UniRule"/>
</dbReference>
<dbReference type="InterPro" id="IPR027492">
    <property type="entry name" value="RNA_MTrfase_RlmN"/>
</dbReference>
<feature type="binding site" evidence="14">
    <location>
        <begin position="162"/>
        <end position="163"/>
    </location>
    <ligand>
        <name>S-adenosyl-L-methionine</name>
        <dbReference type="ChEBI" id="CHEBI:59789"/>
    </ligand>
</feature>
<dbReference type="GO" id="GO:0002935">
    <property type="term" value="F:tRNA (adenine(37)-C2)-methyltransferase activity"/>
    <property type="evidence" value="ECO:0007669"/>
    <property type="project" value="UniProtKB-UniRule"/>
</dbReference>
<keyword evidence="13 14" id="KW-1015">Disulfide bond</keyword>
<evidence type="ECO:0000256" key="8">
    <source>
        <dbReference type="ARBA" id="ARBA00022691"/>
    </source>
</evidence>
<evidence type="ECO:0000256" key="5">
    <source>
        <dbReference type="ARBA" id="ARBA00022552"/>
    </source>
</evidence>
<dbReference type="SFLD" id="SFLDG01062">
    <property type="entry name" value="methyltransferase_(Class_A)"/>
    <property type="match status" value="1"/>
</dbReference>
<evidence type="ECO:0000256" key="4">
    <source>
        <dbReference type="ARBA" id="ARBA00022490"/>
    </source>
</evidence>
<dbReference type="InterPro" id="IPR004383">
    <property type="entry name" value="rRNA_lsu_MTrfase_RlmN/Cfr"/>
</dbReference>
<dbReference type="FunFam" id="3.20.20.70:FF:000014">
    <property type="entry name" value="Probable dual-specificity RNA methyltransferase RlmN"/>
    <property type="match status" value="1"/>
</dbReference>
<feature type="binding site" evidence="14">
    <location>
        <position position="116"/>
    </location>
    <ligand>
        <name>[4Fe-4S] cluster</name>
        <dbReference type="ChEBI" id="CHEBI:49883"/>
        <note>4Fe-4S-S-AdoMet</note>
    </ligand>
</feature>
<evidence type="ECO:0000256" key="14">
    <source>
        <dbReference type="HAMAP-Rule" id="MF_01849"/>
    </source>
</evidence>
<keyword evidence="7 14" id="KW-0808">Transferase</keyword>
<dbReference type="Proteomes" id="UP000242288">
    <property type="component" value="Unassembled WGS sequence"/>
</dbReference>
<gene>
    <name evidence="14 16" type="primary">rlmN</name>
    <name evidence="16" type="ORF">C0186_05430</name>
</gene>
<dbReference type="GO" id="GO:0051539">
    <property type="term" value="F:4 iron, 4 sulfur cluster binding"/>
    <property type="evidence" value="ECO:0007669"/>
    <property type="project" value="UniProtKB-UniRule"/>
</dbReference>
<dbReference type="NCBIfam" id="TIGR00048">
    <property type="entry name" value="rRNA_mod_RlmN"/>
    <property type="match status" value="1"/>
</dbReference>
<evidence type="ECO:0000256" key="1">
    <source>
        <dbReference type="ARBA" id="ARBA00004496"/>
    </source>
</evidence>
<dbReference type="EC" id="2.1.1.192" evidence="14"/>
<dbReference type="Gene3D" id="1.10.150.530">
    <property type="match status" value="1"/>
</dbReference>
<evidence type="ECO:0000256" key="13">
    <source>
        <dbReference type="ARBA" id="ARBA00023157"/>
    </source>
</evidence>
<dbReference type="Pfam" id="PF21016">
    <property type="entry name" value="RlmN_N"/>
    <property type="match status" value="1"/>
</dbReference>
<comment type="catalytic activity">
    <reaction evidence="14">
        <text>adenosine(2503) in 23S rRNA + 2 reduced [2Fe-2S]-[ferredoxin] + 2 S-adenosyl-L-methionine = 2-methyladenosine(2503) in 23S rRNA + 5'-deoxyadenosine + L-methionine + 2 oxidized [2Fe-2S]-[ferredoxin] + S-adenosyl-L-homocysteine</text>
        <dbReference type="Rhea" id="RHEA:42916"/>
        <dbReference type="Rhea" id="RHEA-COMP:10000"/>
        <dbReference type="Rhea" id="RHEA-COMP:10001"/>
        <dbReference type="Rhea" id="RHEA-COMP:10152"/>
        <dbReference type="Rhea" id="RHEA-COMP:10282"/>
        <dbReference type="ChEBI" id="CHEBI:17319"/>
        <dbReference type="ChEBI" id="CHEBI:33737"/>
        <dbReference type="ChEBI" id="CHEBI:33738"/>
        <dbReference type="ChEBI" id="CHEBI:57844"/>
        <dbReference type="ChEBI" id="CHEBI:57856"/>
        <dbReference type="ChEBI" id="CHEBI:59789"/>
        <dbReference type="ChEBI" id="CHEBI:74411"/>
        <dbReference type="ChEBI" id="CHEBI:74497"/>
        <dbReference type="EC" id="2.1.1.192"/>
    </reaction>
</comment>
<protein>
    <recommendedName>
        <fullName evidence="14">Probable dual-specificity RNA methyltransferase RlmN</fullName>
        <ecNumber evidence="14">2.1.1.192</ecNumber>
    </recommendedName>
    <alternativeName>
        <fullName evidence="14">23S rRNA (adenine(2503)-C(2))-methyltransferase</fullName>
    </alternativeName>
    <alternativeName>
        <fullName evidence="14">23S rRNA m2A2503 methyltransferase</fullName>
    </alternativeName>
    <alternativeName>
        <fullName evidence="14">Ribosomal RNA large subunit methyltransferase N</fullName>
    </alternativeName>
    <alternativeName>
        <fullName evidence="14">tRNA (adenine(37)-C(2))-methyltransferase</fullName>
    </alternativeName>
    <alternativeName>
        <fullName evidence="14">tRNA m2A37 methyltransferase</fullName>
    </alternativeName>
</protein>
<keyword evidence="3 14" id="KW-0004">4Fe-4S</keyword>
<dbReference type="GO" id="GO:0019843">
    <property type="term" value="F:rRNA binding"/>
    <property type="evidence" value="ECO:0007669"/>
    <property type="project" value="UniProtKB-UniRule"/>
</dbReference>
<keyword evidence="12 14" id="KW-0411">Iron-sulfur</keyword>